<organism evidence="2 3">
    <name type="scientific">Nitrincola iocasae</name>
    <dbReference type="NCBI Taxonomy" id="2614693"/>
    <lineage>
        <taxon>Bacteria</taxon>
        <taxon>Pseudomonadati</taxon>
        <taxon>Pseudomonadota</taxon>
        <taxon>Gammaproteobacteria</taxon>
        <taxon>Oceanospirillales</taxon>
        <taxon>Oceanospirillaceae</taxon>
        <taxon>Nitrincola</taxon>
    </lineage>
</organism>
<evidence type="ECO:0000256" key="1">
    <source>
        <dbReference type="SAM" id="MobiDB-lite"/>
    </source>
</evidence>
<keyword evidence="3" id="KW-1185">Reference proteome</keyword>
<feature type="region of interest" description="Disordered" evidence="1">
    <location>
        <begin position="264"/>
        <end position="288"/>
    </location>
</feature>
<dbReference type="Proteomes" id="UP000325606">
    <property type="component" value="Chromosome"/>
</dbReference>
<accession>A0A5J6LBS4</accession>
<evidence type="ECO:0000313" key="2">
    <source>
        <dbReference type="EMBL" id="QEW06025.1"/>
    </source>
</evidence>
<dbReference type="RefSeq" id="WP_151054061.1">
    <property type="nucleotide sequence ID" value="NZ_CP044222.1"/>
</dbReference>
<protein>
    <submittedName>
        <fullName evidence="2">Uncharacterized protein</fullName>
    </submittedName>
</protein>
<dbReference type="AlphaFoldDB" id="A0A5J6LBS4"/>
<reference evidence="2 3" key="1">
    <citation type="submission" date="2019-09" db="EMBL/GenBank/DDBJ databases">
        <title>Nitrincola iocasae sp. nov., a bacterium isolated from the sediment collected at a cold seep field in South China Sea.</title>
        <authorList>
            <person name="Zhang H."/>
            <person name="Wang H."/>
            <person name="Li C."/>
        </authorList>
    </citation>
    <scope>NUCLEOTIDE SEQUENCE [LARGE SCALE GENOMIC DNA]</scope>
    <source>
        <strain evidence="2 3">KXZD1103</strain>
    </source>
</reference>
<name>A0A5J6LBS4_9GAMM</name>
<gene>
    <name evidence="2" type="ORF">F5I99_05685</name>
</gene>
<proteinExistence type="predicted"/>
<sequence>MTTTEILPPNDASRQDFDAVVAPCSGELTVSLHYGNDADTVLPYMRDSQVLVGGEVTVKISGPIRREESTTTGEVTFSNIPCGQYVIEAMFTGTDALVERALLEVGSTRWAFVEKVKSFDGKMSMRHGTNKCNFFIYDMIEQVYGSSPAYTYARRWSWLRGDNTVPALARHWAEEDNSESDPTPEWQNIQFQNGRNPVSPGSILAIESQSALASGHVGIITYPEDGQGLAQVTNACHHTVVIMQGKTISANARQIVNNDWGFRTSEDDGERSINYPSAGVEVKNEEEK</sequence>
<evidence type="ECO:0000313" key="3">
    <source>
        <dbReference type="Proteomes" id="UP000325606"/>
    </source>
</evidence>
<dbReference type="KEGG" id="nik:F5I99_05685"/>
<dbReference type="EMBL" id="CP044222">
    <property type="protein sequence ID" value="QEW06025.1"/>
    <property type="molecule type" value="Genomic_DNA"/>
</dbReference>